<dbReference type="Proteomes" id="UP000199594">
    <property type="component" value="Unassembled WGS sequence"/>
</dbReference>
<dbReference type="EMBL" id="FPAQ01000009">
    <property type="protein sequence ID" value="SFT58112.1"/>
    <property type="molecule type" value="Genomic_DNA"/>
</dbReference>
<evidence type="ECO:0000313" key="2">
    <source>
        <dbReference type="Proteomes" id="UP000199594"/>
    </source>
</evidence>
<evidence type="ECO:0000313" key="1">
    <source>
        <dbReference type="EMBL" id="SFT58112.1"/>
    </source>
</evidence>
<dbReference type="OrthoDB" id="6160618at2"/>
<dbReference type="AlphaFoldDB" id="A0A1I6Z5X3"/>
<name>A0A1I6Z5X3_9GAMM</name>
<dbReference type="RefSeq" id="WP_089848177.1">
    <property type="nucleotide sequence ID" value="NZ_FPAQ01000009.1"/>
</dbReference>
<proteinExistence type="predicted"/>
<gene>
    <name evidence="1" type="ORF">SAMN04487956_10932</name>
</gene>
<organism evidence="1 2">
    <name type="scientific">Halomonas saccharevitans</name>
    <dbReference type="NCBI Taxonomy" id="416872"/>
    <lineage>
        <taxon>Bacteria</taxon>
        <taxon>Pseudomonadati</taxon>
        <taxon>Pseudomonadota</taxon>
        <taxon>Gammaproteobacteria</taxon>
        <taxon>Oceanospirillales</taxon>
        <taxon>Halomonadaceae</taxon>
        <taxon>Halomonas</taxon>
    </lineage>
</organism>
<protein>
    <submittedName>
        <fullName evidence="1">Uncharacterized protein</fullName>
    </submittedName>
</protein>
<accession>A0A1I6Z5X3</accession>
<sequence>MNEAHHNAAWPPAIHEEAWLRARLPRDALARRLAGIDPALRLGETQAIGFPYLLCLYRWEVRRFGRRRQEWMSCLVDRCQGVSTTFEGVEFGDPLAVADLPHAELETPPLERKARQHVMQVRRHRLKRRSATGLELARCETVRKPLWRVTAHHAQHGELALLVDGLNGGYYLL</sequence>
<reference evidence="1 2" key="1">
    <citation type="submission" date="2016-10" db="EMBL/GenBank/DDBJ databases">
        <authorList>
            <person name="de Groot N.N."/>
        </authorList>
    </citation>
    <scope>NUCLEOTIDE SEQUENCE [LARGE SCALE GENOMIC DNA]</scope>
    <source>
        <strain evidence="1 2">CGMCC 1.6493</strain>
    </source>
</reference>